<evidence type="ECO:0000313" key="4">
    <source>
        <dbReference type="Proteomes" id="UP001597511"/>
    </source>
</evidence>
<keyword evidence="2" id="KW-0119">Carbohydrate metabolism</keyword>
<sequence>MRLFLTTIACITMSVLLEAQNSKLIVGTYTTNSKSKGIYVFDFNSKTGKASLISTVAAADPSFLALSPDNRFLYAVNELGEDKGGGTISAFSFNSSKGQLKLINQQPTHGNHPCYVSIDKKGKTVFAGNYSSGNFSVFRVNANGGLAPASLTVKHTGSGPVKDRQEAPHVHSTVLTPDNRWLLVADLGTDKISAYPFDAATGTLTEKVLETAVPAGAGPRHMTFNKTGSRLYAVGELNGAVLVYEHRQGTLLLLQTIHSLPEDKQSPANSADIHISPDGNFLYTTHRINNTIAAFAVDVKSGRLTHIETVPTNGHIPRNFTIDPSGNFLLVAHQDSDNIVVFKRDKKTGKLTDTGGRIEAGKPVCLIWSK</sequence>
<dbReference type="Gene3D" id="2.130.10.10">
    <property type="entry name" value="YVTN repeat-like/Quinoprotein amine dehydrogenase"/>
    <property type="match status" value="1"/>
</dbReference>
<protein>
    <submittedName>
        <fullName evidence="3">Lactonase family protein</fullName>
    </submittedName>
</protein>
<keyword evidence="4" id="KW-1185">Reference proteome</keyword>
<evidence type="ECO:0000313" key="3">
    <source>
        <dbReference type="EMBL" id="MFD2922092.1"/>
    </source>
</evidence>
<dbReference type="Proteomes" id="UP001597511">
    <property type="component" value="Unassembled WGS sequence"/>
</dbReference>
<dbReference type="SUPFAM" id="SSF51004">
    <property type="entry name" value="C-terminal (heme d1) domain of cytochrome cd1-nitrite reductase"/>
    <property type="match status" value="1"/>
</dbReference>
<gene>
    <name evidence="3" type="ORF">ACFS6H_20395</name>
</gene>
<evidence type="ECO:0000256" key="2">
    <source>
        <dbReference type="ARBA" id="ARBA00022526"/>
    </source>
</evidence>
<comment type="caution">
    <text evidence="3">The sequence shown here is derived from an EMBL/GenBank/DDBJ whole genome shotgun (WGS) entry which is preliminary data.</text>
</comment>
<accession>A0ABW6ABC3</accession>
<dbReference type="RefSeq" id="WP_386103464.1">
    <property type="nucleotide sequence ID" value="NZ_JBHUOZ010000003.1"/>
</dbReference>
<dbReference type="InterPro" id="IPR015943">
    <property type="entry name" value="WD40/YVTN_repeat-like_dom_sf"/>
</dbReference>
<dbReference type="EMBL" id="JBHUOZ010000003">
    <property type="protein sequence ID" value="MFD2922092.1"/>
    <property type="molecule type" value="Genomic_DNA"/>
</dbReference>
<dbReference type="PANTHER" id="PTHR30344:SF1">
    <property type="entry name" value="6-PHOSPHOGLUCONOLACTONASE"/>
    <property type="match status" value="1"/>
</dbReference>
<evidence type="ECO:0000256" key="1">
    <source>
        <dbReference type="ARBA" id="ARBA00005564"/>
    </source>
</evidence>
<comment type="similarity">
    <text evidence="1">Belongs to the cycloisomerase 2 family.</text>
</comment>
<dbReference type="PANTHER" id="PTHR30344">
    <property type="entry name" value="6-PHOSPHOGLUCONOLACTONASE-RELATED"/>
    <property type="match status" value="1"/>
</dbReference>
<reference evidence="4" key="1">
    <citation type="journal article" date="2019" name="Int. J. Syst. Evol. Microbiol.">
        <title>The Global Catalogue of Microorganisms (GCM) 10K type strain sequencing project: providing services to taxonomists for standard genome sequencing and annotation.</title>
        <authorList>
            <consortium name="The Broad Institute Genomics Platform"/>
            <consortium name="The Broad Institute Genome Sequencing Center for Infectious Disease"/>
            <person name="Wu L."/>
            <person name="Ma J."/>
        </authorList>
    </citation>
    <scope>NUCLEOTIDE SEQUENCE [LARGE SCALE GENOMIC DNA]</scope>
    <source>
        <strain evidence="4">KCTC 23299</strain>
    </source>
</reference>
<name>A0ABW6ABC3_9BACT</name>
<dbReference type="InterPro" id="IPR050282">
    <property type="entry name" value="Cycloisomerase_2"/>
</dbReference>
<keyword evidence="2" id="KW-0313">Glucose metabolism</keyword>
<dbReference type="InterPro" id="IPR011048">
    <property type="entry name" value="Haem_d1_sf"/>
</dbReference>
<dbReference type="InterPro" id="IPR019405">
    <property type="entry name" value="Lactonase_7-beta_prop"/>
</dbReference>
<proteinExistence type="inferred from homology"/>
<dbReference type="Pfam" id="PF10282">
    <property type="entry name" value="Lactonase"/>
    <property type="match status" value="1"/>
</dbReference>
<organism evidence="3 4">
    <name type="scientific">Terrimonas rubra</name>
    <dbReference type="NCBI Taxonomy" id="1035890"/>
    <lineage>
        <taxon>Bacteria</taxon>
        <taxon>Pseudomonadati</taxon>
        <taxon>Bacteroidota</taxon>
        <taxon>Chitinophagia</taxon>
        <taxon>Chitinophagales</taxon>
        <taxon>Chitinophagaceae</taxon>
        <taxon>Terrimonas</taxon>
    </lineage>
</organism>